<dbReference type="RefSeq" id="WP_072849542.1">
    <property type="nucleotide sequence ID" value="NZ_FQVI01000003.1"/>
</dbReference>
<dbReference type="SUPFAM" id="SSF51735">
    <property type="entry name" value="NAD(P)-binding Rossmann-fold domains"/>
    <property type="match status" value="1"/>
</dbReference>
<gene>
    <name evidence="3" type="ORF">SAMN02745158_01019</name>
</gene>
<dbReference type="EMBL" id="FQVI01000003">
    <property type="protein sequence ID" value="SHE61217.1"/>
    <property type="molecule type" value="Genomic_DNA"/>
</dbReference>
<dbReference type="InterPro" id="IPR036291">
    <property type="entry name" value="NAD(P)-bd_dom_sf"/>
</dbReference>
<reference evidence="3 4" key="1">
    <citation type="submission" date="2016-11" db="EMBL/GenBank/DDBJ databases">
        <authorList>
            <person name="Jaros S."/>
            <person name="Januszkiewicz K."/>
            <person name="Wedrychowicz H."/>
        </authorList>
    </citation>
    <scope>NUCLEOTIDE SEQUENCE [LARGE SCALE GENOMIC DNA]</scope>
    <source>
        <strain evidence="3 4">DSM 17459</strain>
    </source>
</reference>
<dbReference type="PANTHER" id="PTHR42760">
    <property type="entry name" value="SHORT-CHAIN DEHYDROGENASES/REDUCTASES FAMILY MEMBER"/>
    <property type="match status" value="1"/>
</dbReference>
<evidence type="ECO:0000256" key="2">
    <source>
        <dbReference type="ARBA" id="ARBA00023002"/>
    </source>
</evidence>
<dbReference type="Gene3D" id="3.40.50.720">
    <property type="entry name" value="NAD(P)-binding Rossmann-like Domain"/>
    <property type="match status" value="1"/>
</dbReference>
<sequence>MNTKELTGKVAVVTGSGRGLGRGYAMRLAEAGADVIIHDKDSKAAARFKEVSSAEQVVEEIRLKGVRSDFYPCDITDPDAVRRFIDSIIRDYGHLDILVNNAGGDIGAVTPRPDPNDCLDIKIEDIQSVVSRNLLSTMYMCKYAGLHMRERRAGKIINIASIGGHMAAAEGVIYGAAKRGIEQYTRCLAEQMRPYDVNVNCLAPGYAKSARIYATRKIEENESLSRLQRFAEPEDMAGIIYFLASGASDRLTGETIVCW</sequence>
<name>A0A1M4UX43_9CLOT</name>
<accession>A0A1M4UX43</accession>
<dbReference type="FunFam" id="3.40.50.720:FF:000084">
    <property type="entry name" value="Short-chain dehydrogenase reductase"/>
    <property type="match status" value="1"/>
</dbReference>
<dbReference type="GO" id="GO:0016616">
    <property type="term" value="F:oxidoreductase activity, acting on the CH-OH group of donors, NAD or NADP as acceptor"/>
    <property type="evidence" value="ECO:0007669"/>
    <property type="project" value="TreeGrafter"/>
</dbReference>
<organism evidence="3 4">
    <name type="scientific">Lactonifactor longoviformis DSM 17459</name>
    <dbReference type="NCBI Taxonomy" id="1122155"/>
    <lineage>
        <taxon>Bacteria</taxon>
        <taxon>Bacillati</taxon>
        <taxon>Bacillota</taxon>
        <taxon>Clostridia</taxon>
        <taxon>Eubacteriales</taxon>
        <taxon>Clostridiaceae</taxon>
        <taxon>Lactonifactor</taxon>
    </lineage>
</organism>
<dbReference type="CDD" id="cd05233">
    <property type="entry name" value="SDR_c"/>
    <property type="match status" value="1"/>
</dbReference>
<dbReference type="PANTHER" id="PTHR42760:SF133">
    <property type="entry name" value="3-OXOACYL-[ACYL-CARRIER-PROTEIN] REDUCTASE"/>
    <property type="match status" value="1"/>
</dbReference>
<dbReference type="STRING" id="1122155.SAMN02745158_01019"/>
<evidence type="ECO:0000313" key="3">
    <source>
        <dbReference type="EMBL" id="SHE61217.1"/>
    </source>
</evidence>
<keyword evidence="4" id="KW-1185">Reference proteome</keyword>
<dbReference type="InterPro" id="IPR002347">
    <property type="entry name" value="SDR_fam"/>
</dbReference>
<dbReference type="InterPro" id="IPR020904">
    <property type="entry name" value="Sc_DH/Rdtase_CS"/>
</dbReference>
<dbReference type="AlphaFoldDB" id="A0A1M4UX43"/>
<dbReference type="Proteomes" id="UP000184245">
    <property type="component" value="Unassembled WGS sequence"/>
</dbReference>
<evidence type="ECO:0000313" key="4">
    <source>
        <dbReference type="Proteomes" id="UP000184245"/>
    </source>
</evidence>
<dbReference type="PRINTS" id="PR00080">
    <property type="entry name" value="SDRFAMILY"/>
</dbReference>
<proteinExistence type="inferred from homology"/>
<dbReference type="PRINTS" id="PR00081">
    <property type="entry name" value="GDHRDH"/>
</dbReference>
<evidence type="ECO:0000256" key="1">
    <source>
        <dbReference type="ARBA" id="ARBA00006484"/>
    </source>
</evidence>
<dbReference type="GO" id="GO:0008206">
    <property type="term" value="P:bile acid metabolic process"/>
    <property type="evidence" value="ECO:0007669"/>
    <property type="project" value="UniProtKB-ARBA"/>
</dbReference>
<keyword evidence="2" id="KW-0560">Oxidoreductase</keyword>
<dbReference type="Pfam" id="PF13561">
    <property type="entry name" value="adh_short_C2"/>
    <property type="match status" value="1"/>
</dbReference>
<comment type="similarity">
    <text evidence="1">Belongs to the short-chain dehydrogenases/reductases (SDR) family.</text>
</comment>
<dbReference type="OrthoDB" id="9803333at2"/>
<protein>
    <submittedName>
        <fullName evidence="3">3-oxoacyl-[acyl-carrier protein] reductase</fullName>
    </submittedName>
</protein>
<dbReference type="PROSITE" id="PS00061">
    <property type="entry name" value="ADH_SHORT"/>
    <property type="match status" value="1"/>
</dbReference>